<gene>
    <name evidence="2" type="ORF">FA13DRAFT_813923</name>
</gene>
<feature type="region of interest" description="Disordered" evidence="1">
    <location>
        <begin position="98"/>
        <end position="183"/>
    </location>
</feature>
<reference evidence="2 3" key="1">
    <citation type="journal article" date="2019" name="Nat. Ecol. Evol.">
        <title>Megaphylogeny resolves global patterns of mushroom evolution.</title>
        <authorList>
            <person name="Varga T."/>
            <person name="Krizsan K."/>
            <person name="Foldi C."/>
            <person name="Dima B."/>
            <person name="Sanchez-Garcia M."/>
            <person name="Sanchez-Ramirez S."/>
            <person name="Szollosi G.J."/>
            <person name="Szarkandi J.G."/>
            <person name="Papp V."/>
            <person name="Albert L."/>
            <person name="Andreopoulos W."/>
            <person name="Angelini C."/>
            <person name="Antonin V."/>
            <person name="Barry K.W."/>
            <person name="Bougher N.L."/>
            <person name="Buchanan P."/>
            <person name="Buyck B."/>
            <person name="Bense V."/>
            <person name="Catcheside P."/>
            <person name="Chovatia M."/>
            <person name="Cooper J."/>
            <person name="Damon W."/>
            <person name="Desjardin D."/>
            <person name="Finy P."/>
            <person name="Geml J."/>
            <person name="Haridas S."/>
            <person name="Hughes K."/>
            <person name="Justo A."/>
            <person name="Karasinski D."/>
            <person name="Kautmanova I."/>
            <person name="Kiss B."/>
            <person name="Kocsube S."/>
            <person name="Kotiranta H."/>
            <person name="LaButti K.M."/>
            <person name="Lechner B.E."/>
            <person name="Liimatainen K."/>
            <person name="Lipzen A."/>
            <person name="Lukacs Z."/>
            <person name="Mihaltcheva S."/>
            <person name="Morgado L.N."/>
            <person name="Niskanen T."/>
            <person name="Noordeloos M.E."/>
            <person name="Ohm R.A."/>
            <person name="Ortiz-Santana B."/>
            <person name="Ovrebo C."/>
            <person name="Racz N."/>
            <person name="Riley R."/>
            <person name="Savchenko A."/>
            <person name="Shiryaev A."/>
            <person name="Soop K."/>
            <person name="Spirin V."/>
            <person name="Szebenyi C."/>
            <person name="Tomsovsky M."/>
            <person name="Tulloss R.E."/>
            <person name="Uehling J."/>
            <person name="Grigoriev I.V."/>
            <person name="Vagvolgyi C."/>
            <person name="Papp T."/>
            <person name="Martin F.M."/>
            <person name="Miettinen O."/>
            <person name="Hibbett D.S."/>
            <person name="Nagy L.G."/>
        </authorList>
    </citation>
    <scope>NUCLEOTIDE SEQUENCE [LARGE SCALE GENOMIC DNA]</scope>
    <source>
        <strain evidence="2 3">FP101781</strain>
    </source>
</reference>
<keyword evidence="3" id="KW-1185">Reference proteome</keyword>
<evidence type="ECO:0000256" key="1">
    <source>
        <dbReference type="SAM" id="MobiDB-lite"/>
    </source>
</evidence>
<accession>A0A4Y7S4T6</accession>
<evidence type="ECO:0000313" key="3">
    <source>
        <dbReference type="Proteomes" id="UP000298030"/>
    </source>
</evidence>
<comment type="caution">
    <text evidence="2">The sequence shown here is derived from an EMBL/GenBank/DDBJ whole genome shotgun (WGS) entry which is preliminary data.</text>
</comment>
<dbReference type="Proteomes" id="UP000298030">
    <property type="component" value="Unassembled WGS sequence"/>
</dbReference>
<evidence type="ECO:0000313" key="2">
    <source>
        <dbReference type="EMBL" id="TEB15998.1"/>
    </source>
</evidence>
<feature type="compositionally biased region" description="Basic and acidic residues" evidence="1">
    <location>
        <begin position="151"/>
        <end position="165"/>
    </location>
</feature>
<feature type="compositionally biased region" description="Low complexity" evidence="1">
    <location>
        <begin position="98"/>
        <end position="117"/>
    </location>
</feature>
<proteinExistence type="predicted"/>
<name>A0A4Y7S4T6_COPMI</name>
<protein>
    <submittedName>
        <fullName evidence="2">Uncharacterized protein</fullName>
    </submittedName>
</protein>
<organism evidence="2 3">
    <name type="scientific">Coprinellus micaceus</name>
    <name type="common">Glistening ink-cap mushroom</name>
    <name type="synonym">Coprinus micaceus</name>
    <dbReference type="NCBI Taxonomy" id="71717"/>
    <lineage>
        <taxon>Eukaryota</taxon>
        <taxon>Fungi</taxon>
        <taxon>Dikarya</taxon>
        <taxon>Basidiomycota</taxon>
        <taxon>Agaricomycotina</taxon>
        <taxon>Agaricomycetes</taxon>
        <taxon>Agaricomycetidae</taxon>
        <taxon>Agaricales</taxon>
        <taxon>Agaricineae</taxon>
        <taxon>Psathyrellaceae</taxon>
        <taxon>Coprinellus</taxon>
    </lineage>
</organism>
<feature type="compositionally biased region" description="Basic residues" evidence="1">
    <location>
        <begin position="118"/>
        <end position="137"/>
    </location>
</feature>
<dbReference type="AlphaFoldDB" id="A0A4Y7S4T6"/>
<dbReference type="EMBL" id="QPFP01000339">
    <property type="protein sequence ID" value="TEB15998.1"/>
    <property type="molecule type" value="Genomic_DNA"/>
</dbReference>
<sequence length="183" mass="20032">MGMEDNLIDSNCRPFRRFTPSLYKPLSAFFSTHRCWPAFISATTTLAFLYLSSWHDSNSSSSSLSLGTSSPAMPSLSANNVAEVTQLGRDVPEILEARAPPRAAAKRPAVGKAAAKPAPRKKVVAKKAAAKQTRVPKKAAAPKEGCACEQEDAKENCNEKNWEGRKGRRTRFLRAPGQERKGW</sequence>